<comment type="caution">
    <text evidence="1">The sequence shown here is derived from an EMBL/GenBank/DDBJ whole genome shotgun (WGS) entry which is preliminary data.</text>
</comment>
<dbReference type="OrthoDB" id="1353806at2"/>
<proteinExistence type="predicted"/>
<dbReference type="RefSeq" id="WP_125430633.1">
    <property type="nucleotide sequence ID" value="NZ_RWIS01000007.1"/>
</dbReference>
<keyword evidence="2" id="KW-1185">Reference proteome</keyword>
<dbReference type="EMBL" id="RWIS01000007">
    <property type="protein sequence ID" value="RSK32531.1"/>
    <property type="molecule type" value="Genomic_DNA"/>
</dbReference>
<evidence type="ECO:0000313" key="2">
    <source>
        <dbReference type="Proteomes" id="UP000280066"/>
    </source>
</evidence>
<name>A0A3R9MIU0_9BACT</name>
<reference evidence="1 2" key="1">
    <citation type="submission" date="2018-12" db="EMBL/GenBank/DDBJ databases">
        <authorList>
            <person name="Feng G."/>
            <person name="Zhu H."/>
        </authorList>
    </citation>
    <scope>NUCLEOTIDE SEQUENCE [LARGE SCALE GENOMIC DNA]</scope>
    <source>
        <strain evidence="1 2">9PBR-2</strain>
    </source>
</reference>
<accession>A0A3R9MIU0</accession>
<dbReference type="Proteomes" id="UP000280066">
    <property type="component" value="Unassembled WGS sequence"/>
</dbReference>
<protein>
    <submittedName>
        <fullName evidence="1">Uncharacterized protein</fullName>
    </submittedName>
</protein>
<sequence length="143" mass="16321">MNLFVDPNSKRGHTIRKELDNALLERISVYEDGLLVRENPDLPARRFAWRNLTAAFGYKVDVYTTDEICLDLFWADAPRLTLSESTPQWLAVLTELQKQVPTVPPSWYADISVPAFETKLTLLFEKDGLSLPEAELLYYASKG</sequence>
<evidence type="ECO:0000313" key="1">
    <source>
        <dbReference type="EMBL" id="RSK32531.1"/>
    </source>
</evidence>
<organism evidence="1 2">
    <name type="scientific">Hymenobacter metallilatus</name>
    <dbReference type="NCBI Taxonomy" id="2493666"/>
    <lineage>
        <taxon>Bacteria</taxon>
        <taxon>Pseudomonadati</taxon>
        <taxon>Bacteroidota</taxon>
        <taxon>Cytophagia</taxon>
        <taxon>Cytophagales</taxon>
        <taxon>Hymenobacteraceae</taxon>
        <taxon>Hymenobacter</taxon>
    </lineage>
</organism>
<dbReference type="AlphaFoldDB" id="A0A3R9MIU0"/>
<gene>
    <name evidence="1" type="ORF">EI290_12440</name>
</gene>